<evidence type="ECO:0000256" key="1">
    <source>
        <dbReference type="ARBA" id="ARBA00044777"/>
    </source>
</evidence>
<evidence type="ECO:0000313" key="2">
    <source>
        <dbReference type="EMBL" id="QCI79670.1"/>
    </source>
</evidence>
<protein>
    <recommendedName>
        <fullName evidence="1">Segregation and condensation protein A</fullName>
    </recommendedName>
</protein>
<dbReference type="AlphaFoldDB" id="A0A4D7C6W4"/>
<dbReference type="PANTHER" id="PTHR33969">
    <property type="entry name" value="SEGREGATION AND CONDENSATION PROTEIN A"/>
    <property type="match status" value="1"/>
</dbReference>
<keyword evidence="3" id="KW-1185">Reference proteome</keyword>
<dbReference type="Pfam" id="PF02616">
    <property type="entry name" value="SMC_ScpA"/>
    <property type="match status" value="1"/>
</dbReference>
<dbReference type="EMBL" id="CP039704">
    <property type="protein sequence ID" value="QCI79670.1"/>
    <property type="molecule type" value="Genomic_DNA"/>
</dbReference>
<dbReference type="RefSeq" id="WP_222872493.1">
    <property type="nucleotide sequence ID" value="NZ_CP039704.1"/>
</dbReference>
<dbReference type="Proteomes" id="UP000298714">
    <property type="component" value="Chromosome"/>
</dbReference>
<sequence>MTWDTAEPDALQLRLGGYEGPLDLLLELARTQKVDLGAISILALVEQYLAFIAAARRLHLELAADYLVMAAWLAYLKSRLLLPPDAKPADDIPAEELAQRLQRRLQQLERMRVCGQALMERPLLGRDVFARGRPEPMELVATGALDCTLLELLRAYGTLRRRRMPDAYAPSLPPVYSLEAALERLRHLVGDALDWADLSAFLPAGDDPAFQRSALASTFVAALELARTGRADIDQHEAFGPIRVRRRTGDSA</sequence>
<dbReference type="InterPro" id="IPR003768">
    <property type="entry name" value="ScpA"/>
</dbReference>
<gene>
    <name evidence="2" type="ORF">E6W36_09380</name>
</gene>
<organism evidence="2 3">
    <name type="scientific">Hankyongella ginsenosidimutans</name>
    <dbReference type="NCBI Taxonomy" id="1763828"/>
    <lineage>
        <taxon>Bacteria</taxon>
        <taxon>Pseudomonadati</taxon>
        <taxon>Pseudomonadota</taxon>
        <taxon>Alphaproteobacteria</taxon>
        <taxon>Sphingomonadales</taxon>
        <taxon>Sphingomonadaceae</taxon>
        <taxon>Hankyongella</taxon>
    </lineage>
</organism>
<dbReference type="KEGG" id="hgn:E6W36_09380"/>
<dbReference type="PANTHER" id="PTHR33969:SF2">
    <property type="entry name" value="SEGREGATION AND CONDENSATION PROTEIN A"/>
    <property type="match status" value="1"/>
</dbReference>
<name>A0A4D7C6W4_9SPHN</name>
<accession>A0A4D7C6W4</accession>
<dbReference type="Gene3D" id="6.10.250.2410">
    <property type="match status" value="1"/>
</dbReference>
<proteinExistence type="predicted"/>
<reference evidence="3" key="1">
    <citation type="submission" date="2019-04" db="EMBL/GenBank/DDBJ databases">
        <title>Complete genome sequence of Sphingomonas sp. W1-2-3.</title>
        <authorList>
            <person name="Im W.T."/>
        </authorList>
    </citation>
    <scope>NUCLEOTIDE SEQUENCE [LARGE SCALE GENOMIC DNA]</scope>
    <source>
        <strain evidence="3">W1-2-3</strain>
    </source>
</reference>
<evidence type="ECO:0000313" key="3">
    <source>
        <dbReference type="Proteomes" id="UP000298714"/>
    </source>
</evidence>